<evidence type="ECO:0000256" key="2">
    <source>
        <dbReference type="SAM" id="Phobius"/>
    </source>
</evidence>
<dbReference type="OrthoDB" id="3684969at2759"/>
<feature type="region of interest" description="Disordered" evidence="1">
    <location>
        <begin position="413"/>
        <end position="432"/>
    </location>
</feature>
<sequence length="543" mass="61968">MASTLDCTPRDKVEASADIAGNGVLAAFLLSALLTLGAVVFGYFSESLPEGYFNEIDLALIDRMHFRQHLDSLRSKLAGWKDKALFRKQPSRRRRKLSRDERQEALTRFILALSDQQLATGFAVLIGAIANQSSLTAYDFRIAFGLAWFSATTHLATLDALQDYFIAHATVRKWRICGMVLILLLLIYSGFLTLASPDDTVPMQCLYEGIDTGVTTGANNITGIVTHSTYTRYSDDTSFSDFISPISLYGVLIPFFMLTTGYVTRINWSRGKKADNILIERIIFRWKYRRSDFPQIFQMNAVNRILLFREFKAAQRSSWKRQQLEHVGICRGFRRSFRVHTYVMDRYDESFLSLGPPLIFMISYGFAQLVFTRWMHPLPIVVDGGMGFGQITPLCFLIIPFLAAAETYYEAKTDNTTEESQNEATTEETATSIVSPTNPIRADTIPMTLSTEDDEVKHLYQRDHDYNEAVNSIRVYFYAEVNNIQNEWRSANSAIELLGILQKKEALLCKYQVLEAFEKSLPVKSWRANWDHWICDAGVLLRW</sequence>
<dbReference type="InterPro" id="IPR053018">
    <property type="entry name" value="Elsinochrome_Biosynth-Asso"/>
</dbReference>
<feature type="transmembrane region" description="Helical" evidence="2">
    <location>
        <begin position="351"/>
        <end position="371"/>
    </location>
</feature>
<feature type="transmembrane region" description="Helical" evidence="2">
    <location>
        <begin position="173"/>
        <end position="194"/>
    </location>
</feature>
<keyword evidence="2" id="KW-1133">Transmembrane helix</keyword>
<keyword evidence="2" id="KW-0812">Transmembrane</keyword>
<dbReference type="PANTHER" id="PTHR37577:SF1">
    <property type="entry name" value="INTEGRAL MEMBRANE PROTEIN"/>
    <property type="match status" value="1"/>
</dbReference>
<feature type="transmembrane region" description="Helical" evidence="2">
    <location>
        <begin position="391"/>
        <end position="409"/>
    </location>
</feature>
<organism evidence="3 4">
    <name type="scientific">Bipolaris victoriae (strain FI3)</name>
    <name type="common">Victoria blight of oats agent</name>
    <name type="synonym">Cochliobolus victoriae</name>
    <dbReference type="NCBI Taxonomy" id="930091"/>
    <lineage>
        <taxon>Eukaryota</taxon>
        <taxon>Fungi</taxon>
        <taxon>Dikarya</taxon>
        <taxon>Ascomycota</taxon>
        <taxon>Pezizomycotina</taxon>
        <taxon>Dothideomycetes</taxon>
        <taxon>Pleosporomycetidae</taxon>
        <taxon>Pleosporales</taxon>
        <taxon>Pleosporineae</taxon>
        <taxon>Pleosporaceae</taxon>
        <taxon>Bipolaris</taxon>
    </lineage>
</organism>
<feature type="transmembrane region" description="Helical" evidence="2">
    <location>
        <begin position="19"/>
        <end position="44"/>
    </location>
</feature>
<evidence type="ECO:0000256" key="1">
    <source>
        <dbReference type="SAM" id="MobiDB-lite"/>
    </source>
</evidence>
<protein>
    <submittedName>
        <fullName evidence="3">Uncharacterized protein</fullName>
    </submittedName>
</protein>
<keyword evidence="4" id="KW-1185">Reference proteome</keyword>
<feature type="compositionally biased region" description="Polar residues" evidence="1">
    <location>
        <begin position="422"/>
        <end position="432"/>
    </location>
</feature>
<feature type="transmembrane region" description="Helical" evidence="2">
    <location>
        <begin position="242"/>
        <end position="263"/>
    </location>
</feature>
<reference evidence="3 4" key="1">
    <citation type="journal article" date="2013" name="PLoS Genet.">
        <title>Comparative genome structure, secondary metabolite, and effector coding capacity across Cochliobolus pathogens.</title>
        <authorList>
            <person name="Condon B.J."/>
            <person name="Leng Y."/>
            <person name="Wu D."/>
            <person name="Bushley K.E."/>
            <person name="Ohm R.A."/>
            <person name="Otillar R."/>
            <person name="Martin J."/>
            <person name="Schackwitz W."/>
            <person name="Grimwood J."/>
            <person name="MohdZainudin N."/>
            <person name="Xue C."/>
            <person name="Wang R."/>
            <person name="Manning V.A."/>
            <person name="Dhillon B."/>
            <person name="Tu Z.J."/>
            <person name="Steffenson B.J."/>
            <person name="Salamov A."/>
            <person name="Sun H."/>
            <person name="Lowry S."/>
            <person name="LaButti K."/>
            <person name="Han J."/>
            <person name="Copeland A."/>
            <person name="Lindquist E."/>
            <person name="Barry K."/>
            <person name="Schmutz J."/>
            <person name="Baker S.E."/>
            <person name="Ciuffetti L.M."/>
            <person name="Grigoriev I.V."/>
            <person name="Zhong S."/>
            <person name="Turgeon B.G."/>
        </authorList>
    </citation>
    <scope>NUCLEOTIDE SEQUENCE [LARGE SCALE GENOMIC DNA]</scope>
    <source>
        <strain evidence="3 4">FI3</strain>
    </source>
</reference>
<dbReference type="RefSeq" id="XP_014551783.1">
    <property type="nucleotide sequence ID" value="XM_014696297.1"/>
</dbReference>
<accession>W7E516</accession>
<evidence type="ECO:0000313" key="4">
    <source>
        <dbReference type="Proteomes" id="UP000054337"/>
    </source>
</evidence>
<proteinExistence type="predicted"/>
<dbReference type="PANTHER" id="PTHR37577">
    <property type="entry name" value="INTEGRAL MEMBRANE PROTEIN"/>
    <property type="match status" value="1"/>
</dbReference>
<gene>
    <name evidence="3" type="ORF">COCVIDRAFT_20029</name>
</gene>
<keyword evidence="2" id="KW-0472">Membrane</keyword>
<dbReference type="EMBL" id="KI968818">
    <property type="protein sequence ID" value="EUN22239.1"/>
    <property type="molecule type" value="Genomic_DNA"/>
</dbReference>
<feature type="transmembrane region" description="Helical" evidence="2">
    <location>
        <begin position="142"/>
        <end position="161"/>
    </location>
</feature>
<evidence type="ECO:0000313" key="3">
    <source>
        <dbReference type="EMBL" id="EUN22239.1"/>
    </source>
</evidence>
<dbReference type="HOGENOM" id="CLU_498879_0_0_1"/>
<dbReference type="AlphaFoldDB" id="W7E516"/>
<name>W7E516_BIPV3</name>
<dbReference type="Proteomes" id="UP000054337">
    <property type="component" value="Unassembled WGS sequence"/>
</dbReference>
<dbReference type="GeneID" id="26252467"/>